<dbReference type="Proteomes" id="UP000078576">
    <property type="component" value="Unassembled WGS sequence"/>
</dbReference>
<feature type="region of interest" description="Disordered" evidence="1">
    <location>
        <begin position="166"/>
        <end position="243"/>
    </location>
</feature>
<evidence type="ECO:0000256" key="1">
    <source>
        <dbReference type="SAM" id="MobiDB-lite"/>
    </source>
</evidence>
<feature type="compositionally biased region" description="Basic and acidic residues" evidence="1">
    <location>
        <begin position="208"/>
        <end position="219"/>
    </location>
</feature>
<gene>
    <name evidence="3" type="ORF">VP1G_07286</name>
</gene>
<protein>
    <submittedName>
        <fullName evidence="3">Uncharacterized protein</fullName>
    </submittedName>
</protein>
<feature type="transmembrane region" description="Helical" evidence="2">
    <location>
        <begin position="21"/>
        <end position="40"/>
    </location>
</feature>
<feature type="transmembrane region" description="Helical" evidence="2">
    <location>
        <begin position="46"/>
        <end position="70"/>
    </location>
</feature>
<dbReference type="EMBL" id="KN714742">
    <property type="protein sequence ID" value="KUI60080.1"/>
    <property type="molecule type" value="Genomic_DNA"/>
</dbReference>
<keyword evidence="2" id="KW-0472">Membrane</keyword>
<feature type="region of interest" description="Disordered" evidence="1">
    <location>
        <begin position="80"/>
        <end position="137"/>
    </location>
</feature>
<keyword evidence="2" id="KW-0812">Transmembrane</keyword>
<dbReference type="AlphaFoldDB" id="A0A194V806"/>
<evidence type="ECO:0000313" key="3">
    <source>
        <dbReference type="EMBL" id="KUI60080.1"/>
    </source>
</evidence>
<organism evidence="3 4">
    <name type="scientific">Cytospora mali</name>
    <name type="common">Apple Valsa canker fungus</name>
    <name type="synonym">Valsa mali</name>
    <dbReference type="NCBI Taxonomy" id="578113"/>
    <lineage>
        <taxon>Eukaryota</taxon>
        <taxon>Fungi</taxon>
        <taxon>Dikarya</taxon>
        <taxon>Ascomycota</taxon>
        <taxon>Pezizomycotina</taxon>
        <taxon>Sordariomycetes</taxon>
        <taxon>Sordariomycetidae</taxon>
        <taxon>Diaporthales</taxon>
        <taxon>Cytosporaceae</taxon>
        <taxon>Cytospora</taxon>
    </lineage>
</organism>
<feature type="compositionally biased region" description="Low complexity" evidence="1">
    <location>
        <begin position="85"/>
        <end position="108"/>
    </location>
</feature>
<name>A0A194V806_CYTMA</name>
<evidence type="ECO:0000256" key="2">
    <source>
        <dbReference type="SAM" id="Phobius"/>
    </source>
</evidence>
<accession>A0A194V806</accession>
<keyword evidence="2" id="KW-1133">Transmembrane helix</keyword>
<feature type="compositionally biased region" description="Basic and acidic residues" evidence="1">
    <location>
        <begin position="228"/>
        <end position="240"/>
    </location>
</feature>
<sequence length="311" mass="34373">MDQARGHRKFLYDLTYKWTPLGLVVFLFIICTALLTVSGRLSRSEVVGFCVTAGLLIAFFATCHLALYCTRIKDQMDLEKDQGDSSTTSSSPRPGGSASASKTPKPSAGVHGQLNLDKNGKQASHGGPNHNQPPRIRQSANLQTQVEDIPDEEPVRPPLRVVNGVDRNTLSPDHVQSHIHRVRSHGSAAPEPLSTRTQQAGDFGGGRGQREYKPYRPPDPKTPSQCSRIREDRDPREEISSLHTSGLTPEQAMDSVLETISRQWVSLGRQTTPLDLNAAAPLGRSRLRYIIEHIGKFALLWIPEETIVFVF</sequence>
<dbReference type="OrthoDB" id="5244420at2759"/>
<reference evidence="4" key="1">
    <citation type="submission" date="2014-12" db="EMBL/GenBank/DDBJ databases">
        <title>Genome Sequence of Valsa Canker Pathogens Uncovers a Specific Adaption of Colonization on Woody Bark.</title>
        <authorList>
            <person name="Yin Z."/>
            <person name="Liu H."/>
            <person name="Gao X."/>
            <person name="Li Z."/>
            <person name="Song N."/>
            <person name="Ke X."/>
            <person name="Dai Q."/>
            <person name="Wu Y."/>
            <person name="Sun Y."/>
            <person name="Xu J.-R."/>
            <person name="Kang Z.K."/>
            <person name="Wang L."/>
            <person name="Huang L."/>
        </authorList>
    </citation>
    <scope>NUCLEOTIDE SEQUENCE [LARGE SCALE GENOMIC DNA]</scope>
    <source>
        <strain evidence="4">SXYL134</strain>
    </source>
</reference>
<keyword evidence="4" id="KW-1185">Reference proteome</keyword>
<proteinExistence type="predicted"/>
<evidence type="ECO:0000313" key="4">
    <source>
        <dbReference type="Proteomes" id="UP000078576"/>
    </source>
</evidence>